<evidence type="ECO:0000256" key="2">
    <source>
        <dbReference type="ARBA" id="ARBA00022795"/>
    </source>
</evidence>
<dbReference type="InterPro" id="IPR005648">
    <property type="entry name" value="FlgD"/>
</dbReference>
<keyword evidence="2" id="KW-1005">Bacterial flagellum biogenesis</keyword>
<organism evidence="3 4">
    <name type="scientific">Thermovenabulum gondwanense</name>
    <dbReference type="NCBI Taxonomy" id="520767"/>
    <lineage>
        <taxon>Bacteria</taxon>
        <taxon>Bacillati</taxon>
        <taxon>Bacillota</taxon>
        <taxon>Clostridia</taxon>
        <taxon>Thermosediminibacterales</taxon>
        <taxon>Thermosediminibacteraceae</taxon>
        <taxon>Thermovenabulum</taxon>
    </lineage>
</organism>
<dbReference type="AlphaFoldDB" id="A0A161PVL7"/>
<dbReference type="Pfam" id="PF03963">
    <property type="entry name" value="FlgD"/>
    <property type="match status" value="1"/>
</dbReference>
<comment type="similarity">
    <text evidence="1">Belongs to the FlgD family.</text>
</comment>
<sequence length="129" mass="14622">MVEQIYTPYQVMNTSVSKRDSVTKNLGKDEFLKLLITELKNQNPLEPLDSKEYIAQLATFTQVEQIQEMRRELSFLSSISLIGNKVKAVYEEKEYSGEVRGIVVDNNEIGLLIGDEEVKVPLSGVKVIK</sequence>
<evidence type="ECO:0000256" key="1">
    <source>
        <dbReference type="ARBA" id="ARBA00010577"/>
    </source>
</evidence>
<proteinExistence type="inferred from homology"/>
<gene>
    <name evidence="3" type="ORF">ATZ99_20200</name>
</gene>
<evidence type="ECO:0000313" key="4">
    <source>
        <dbReference type="Proteomes" id="UP000075737"/>
    </source>
</evidence>
<comment type="caution">
    <text evidence="3">The sequence shown here is derived from an EMBL/GenBank/DDBJ whole genome shotgun (WGS) entry which is preliminary data.</text>
</comment>
<keyword evidence="4" id="KW-1185">Reference proteome</keyword>
<reference evidence="3 4" key="1">
    <citation type="submission" date="2015-12" db="EMBL/GenBank/DDBJ databases">
        <title>Draft genome of Thermovenabulum gondwanense isolated from a red thermophilic microbial mat colonisisng an outflow channel of a bore well.</title>
        <authorList>
            <person name="Patel B.K."/>
        </authorList>
    </citation>
    <scope>NUCLEOTIDE SEQUENCE [LARGE SCALE GENOMIC DNA]</scope>
    <source>
        <strain evidence="3 4">R270</strain>
    </source>
</reference>
<evidence type="ECO:0000313" key="3">
    <source>
        <dbReference type="EMBL" id="KYO64584.1"/>
    </source>
</evidence>
<dbReference type="GO" id="GO:0044781">
    <property type="term" value="P:bacterial-type flagellum organization"/>
    <property type="evidence" value="ECO:0007669"/>
    <property type="project" value="UniProtKB-KW"/>
</dbReference>
<dbReference type="STRING" id="520767.ATZ99_20200"/>
<protein>
    <recommendedName>
        <fullName evidence="5">Basal-body rod modification protein FlgD</fullName>
    </recommendedName>
</protein>
<accession>A0A161PVL7</accession>
<name>A0A161PVL7_9FIRM</name>
<dbReference type="RefSeq" id="WP_068749112.1">
    <property type="nucleotide sequence ID" value="NZ_LOHZ01000042.1"/>
</dbReference>
<dbReference type="Proteomes" id="UP000075737">
    <property type="component" value="Unassembled WGS sequence"/>
</dbReference>
<dbReference type="PATRIC" id="fig|520767.4.peg.2141"/>
<evidence type="ECO:0008006" key="5">
    <source>
        <dbReference type="Google" id="ProtNLM"/>
    </source>
</evidence>
<dbReference type="EMBL" id="LOHZ01000042">
    <property type="protein sequence ID" value="KYO64584.1"/>
    <property type="molecule type" value="Genomic_DNA"/>
</dbReference>